<evidence type="ECO:0000256" key="2">
    <source>
        <dbReference type="ARBA" id="ARBA00022692"/>
    </source>
</evidence>
<evidence type="ECO:0000256" key="5">
    <source>
        <dbReference type="SAM" id="Phobius"/>
    </source>
</evidence>
<dbReference type="Pfam" id="PF12698">
    <property type="entry name" value="ABC2_membrane_3"/>
    <property type="match status" value="1"/>
</dbReference>
<evidence type="ECO:0000256" key="4">
    <source>
        <dbReference type="ARBA" id="ARBA00023136"/>
    </source>
</evidence>
<feature type="transmembrane region" description="Helical" evidence="5">
    <location>
        <begin position="135"/>
        <end position="157"/>
    </location>
</feature>
<feature type="transmembrane region" description="Helical" evidence="5">
    <location>
        <begin position="164"/>
        <end position="183"/>
    </location>
</feature>
<keyword evidence="4 5" id="KW-0472">Membrane</keyword>
<feature type="transmembrane region" description="Helical" evidence="5">
    <location>
        <begin position="102"/>
        <end position="123"/>
    </location>
</feature>
<name>A0A1H6FWA4_9EURY</name>
<dbReference type="AlphaFoldDB" id="A0A1H6FWA4"/>
<dbReference type="GO" id="GO:0016020">
    <property type="term" value="C:membrane"/>
    <property type="evidence" value="ECO:0007669"/>
    <property type="project" value="UniProtKB-SubCell"/>
</dbReference>
<evidence type="ECO:0000259" key="6">
    <source>
        <dbReference type="Pfam" id="PF12698"/>
    </source>
</evidence>
<evidence type="ECO:0000256" key="3">
    <source>
        <dbReference type="ARBA" id="ARBA00022989"/>
    </source>
</evidence>
<protein>
    <recommendedName>
        <fullName evidence="6">ABC-2 type transporter transmembrane domain-containing protein</fullName>
    </recommendedName>
</protein>
<dbReference type="EMBL" id="FNWL01000002">
    <property type="protein sequence ID" value="SEH15069.1"/>
    <property type="molecule type" value="Genomic_DNA"/>
</dbReference>
<organism evidence="7 8">
    <name type="scientific">Natronorubrum sediminis</name>
    <dbReference type="NCBI Taxonomy" id="640943"/>
    <lineage>
        <taxon>Archaea</taxon>
        <taxon>Methanobacteriati</taxon>
        <taxon>Methanobacteriota</taxon>
        <taxon>Stenosarchaea group</taxon>
        <taxon>Halobacteria</taxon>
        <taxon>Halobacteriales</taxon>
        <taxon>Natrialbaceae</taxon>
        <taxon>Natronorubrum</taxon>
    </lineage>
</organism>
<feature type="transmembrane region" description="Helical" evidence="5">
    <location>
        <begin position="62"/>
        <end position="81"/>
    </location>
</feature>
<dbReference type="Proteomes" id="UP000199112">
    <property type="component" value="Unassembled WGS sequence"/>
</dbReference>
<evidence type="ECO:0000256" key="1">
    <source>
        <dbReference type="ARBA" id="ARBA00004141"/>
    </source>
</evidence>
<feature type="domain" description="ABC-2 type transporter transmembrane" evidence="6">
    <location>
        <begin position="87"/>
        <end position="238"/>
    </location>
</feature>
<feature type="transmembrane region" description="Helical" evidence="5">
    <location>
        <begin position="12"/>
        <end position="33"/>
    </location>
</feature>
<gene>
    <name evidence="7" type="ORF">SAMN04487967_1906</name>
</gene>
<dbReference type="GO" id="GO:0140359">
    <property type="term" value="F:ABC-type transporter activity"/>
    <property type="evidence" value="ECO:0007669"/>
    <property type="project" value="InterPro"/>
</dbReference>
<keyword evidence="2 5" id="KW-0812">Transmembrane</keyword>
<keyword evidence="3 5" id="KW-1133">Transmembrane helix</keyword>
<feature type="transmembrane region" description="Helical" evidence="5">
    <location>
        <begin position="219"/>
        <end position="238"/>
    </location>
</feature>
<evidence type="ECO:0000313" key="7">
    <source>
        <dbReference type="EMBL" id="SEH15069.1"/>
    </source>
</evidence>
<keyword evidence="8" id="KW-1185">Reference proteome</keyword>
<dbReference type="InterPro" id="IPR013525">
    <property type="entry name" value="ABC2_TM"/>
</dbReference>
<accession>A0A1H6FWA4</accession>
<evidence type="ECO:0000313" key="8">
    <source>
        <dbReference type="Proteomes" id="UP000199112"/>
    </source>
</evidence>
<reference evidence="8" key="1">
    <citation type="submission" date="2016-10" db="EMBL/GenBank/DDBJ databases">
        <authorList>
            <person name="Varghese N."/>
            <person name="Submissions S."/>
        </authorList>
    </citation>
    <scope>NUCLEOTIDE SEQUENCE [LARGE SCALE GENOMIC DNA]</scope>
    <source>
        <strain evidence="8">CGMCC 1.8981</strain>
    </source>
</reference>
<proteinExistence type="predicted"/>
<comment type="subcellular location">
    <subcellularLocation>
        <location evidence="1">Membrane</location>
        <topology evidence="1">Multi-pass membrane protein</topology>
    </subcellularLocation>
</comment>
<sequence>MFRISFRETARNYVLVGLLIVLPIAFITVAFAVTQDAQMPIELPINGETQVVMRGLPEVHGVAMTPLTSTIIAGIVGLLLMQDARNVDGRLVLAGYRAREVIFARLGTLGVLVALVTAVTVGVMAYDVMPEQPTLFVLAIFVVTLLYGLVGMLLGVVFDRVAGLWTILVVSMLDIGLFQSPLFPMGDDAWWVKTLPGHHPMEVVFDAGLTTQPDTLVHLGWALVYLFLVGAAAVLLFYRLTGRQRTSALQVIR</sequence>